<dbReference type="PANTHER" id="PTHR46113:SF1">
    <property type="entry name" value="PEPTIDASE M17 LEUCYL AMINOPEPTIDASE N-TERMINAL DOMAIN-CONTAINING PROTEIN"/>
    <property type="match status" value="1"/>
</dbReference>
<sequence>MNIDKSYKKRQDEMAKKQEKMHIKKIRESSSLDATVLLASSSSSCNSPESSSGDDVNFEKPSTSKEGPLRKRMKVMNEHLLSSLDVAKISDRSASSIIIPTIANVGIDPDDYNISYSSIRRARQKSRQKFSENLKKELHTNKHLTVHWDGKLLEDITGNETVDRLPIFVSGSGEDQLLGVPKIDKGTGKDMANAVVQKVTEWNIIDKVKGLCFDTTASNTGRKNGACVLIEQIMEKDLLWYPCRHHILEIILESVVSPALQASSGPDLPLFKRFRTHWITIDTSSFEILENFPQNEKKDIIKFALTKINEDQPRDDYKELLELTILLLGSTPPTGIRFKKPGAYHRARWMAKAIYCIKIFMFKRQFKIKAIEEKKLEDVCLFIVSIYIRHWFSAPNAASAPRNDLTLLKSLHNYKSINAQIADAALHKVKNHLWYLSEELIALSFFDDEIGIETKEKMKDSLEKPAEPGPPKKIQIDLNTIINLNIEDFVTINTKSFFSINDLPSEFLHKPVEDWPTDETFLVSKNIVHHLKVVNDIAERGVKLIQDYNKLITNDEQQKQYLLQVVSSYRKKLKDKKKSTLVSMAQE</sequence>
<feature type="compositionally biased region" description="Low complexity" evidence="1">
    <location>
        <begin position="39"/>
        <end position="51"/>
    </location>
</feature>
<name>A0A6A7FR13_9CRUS</name>
<evidence type="ECO:0000256" key="1">
    <source>
        <dbReference type="SAM" id="MobiDB-lite"/>
    </source>
</evidence>
<feature type="region of interest" description="Disordered" evidence="1">
    <location>
        <begin position="1"/>
        <end position="26"/>
    </location>
</feature>
<dbReference type="AlphaFoldDB" id="A0A6A7FR13"/>
<feature type="region of interest" description="Disordered" evidence="1">
    <location>
        <begin position="39"/>
        <end position="68"/>
    </location>
</feature>
<dbReference type="PANTHER" id="PTHR46113">
    <property type="entry name" value="SNAC DOMAIN-CONTAINING PROTEIN"/>
    <property type="match status" value="1"/>
</dbReference>
<evidence type="ECO:0000313" key="2">
    <source>
        <dbReference type="EMBL" id="LAC20650.1"/>
    </source>
</evidence>
<accession>A0A6A7FR13</accession>
<reference evidence="2" key="1">
    <citation type="submission" date="2017-11" db="EMBL/GenBank/DDBJ databases">
        <title>The sensing device of the deep-sea amphipod.</title>
        <authorList>
            <person name="Kobayashi H."/>
            <person name="Nagahama T."/>
            <person name="Arai W."/>
            <person name="Sasagawa Y."/>
            <person name="Umeda M."/>
            <person name="Hayashi T."/>
            <person name="Nikaido I."/>
            <person name="Watanabe H."/>
            <person name="Oguri K."/>
            <person name="Kitazato H."/>
            <person name="Fujioka K."/>
            <person name="Kido Y."/>
            <person name="Takami H."/>
        </authorList>
    </citation>
    <scope>NUCLEOTIDE SEQUENCE</scope>
    <source>
        <tissue evidence="2">Whole body</tissue>
    </source>
</reference>
<protein>
    <recommendedName>
        <fullName evidence="3">DUF659 domain-containing protein</fullName>
    </recommendedName>
</protein>
<evidence type="ECO:0008006" key="3">
    <source>
        <dbReference type="Google" id="ProtNLM"/>
    </source>
</evidence>
<proteinExistence type="evidence at transcript level"/>
<dbReference type="EMBL" id="IACT01001295">
    <property type="protein sequence ID" value="LAC20650.1"/>
    <property type="molecule type" value="mRNA"/>
</dbReference>
<organism evidence="2">
    <name type="scientific">Hirondellea gigas</name>
    <dbReference type="NCBI Taxonomy" id="1518452"/>
    <lineage>
        <taxon>Eukaryota</taxon>
        <taxon>Metazoa</taxon>
        <taxon>Ecdysozoa</taxon>
        <taxon>Arthropoda</taxon>
        <taxon>Crustacea</taxon>
        <taxon>Multicrustacea</taxon>
        <taxon>Malacostraca</taxon>
        <taxon>Eumalacostraca</taxon>
        <taxon>Peracarida</taxon>
        <taxon>Amphipoda</taxon>
        <taxon>Amphilochidea</taxon>
        <taxon>Lysianassida</taxon>
        <taxon>Lysianassidira</taxon>
        <taxon>Lysianassoidea</taxon>
        <taxon>Lysianassidae</taxon>
        <taxon>Hirondellea</taxon>
    </lineage>
</organism>